<evidence type="ECO:0000259" key="7">
    <source>
        <dbReference type="SMART" id="SM00848"/>
    </source>
</evidence>
<dbReference type="InterPro" id="IPR025660">
    <property type="entry name" value="Pept_his_AS"/>
</dbReference>
<comment type="similarity">
    <text evidence="2">Belongs to the peptidase C1 family.</text>
</comment>
<keyword evidence="5" id="KW-0732">Signal</keyword>
<dbReference type="PROSITE" id="PS00639">
    <property type="entry name" value="THIOL_PROTEASE_HIS"/>
    <property type="match status" value="1"/>
</dbReference>
<feature type="domain" description="Peptidase C1A papain C-terminal" evidence="6">
    <location>
        <begin position="123"/>
        <end position="376"/>
    </location>
</feature>
<comment type="subcellular location">
    <subcellularLocation>
        <location evidence="1">Lysosome</location>
    </subcellularLocation>
</comment>
<dbReference type="PRINTS" id="PR00705">
    <property type="entry name" value="PAPAIN"/>
</dbReference>
<keyword evidence="3" id="KW-1015">Disulfide bond</keyword>
<evidence type="ECO:0000256" key="1">
    <source>
        <dbReference type="ARBA" id="ARBA00004371"/>
    </source>
</evidence>
<dbReference type="Proteomes" id="UP001344447">
    <property type="component" value="Unassembled WGS sequence"/>
</dbReference>
<organism evidence="8 9">
    <name type="scientific">Dictyostelium firmibasis</name>
    <dbReference type="NCBI Taxonomy" id="79012"/>
    <lineage>
        <taxon>Eukaryota</taxon>
        <taxon>Amoebozoa</taxon>
        <taxon>Evosea</taxon>
        <taxon>Eumycetozoa</taxon>
        <taxon>Dictyostelia</taxon>
        <taxon>Dictyosteliales</taxon>
        <taxon>Dictyosteliaceae</taxon>
        <taxon>Dictyostelium</taxon>
    </lineage>
</organism>
<dbReference type="InterPro" id="IPR000169">
    <property type="entry name" value="Pept_cys_AS"/>
</dbReference>
<gene>
    <name evidence="8" type="ORF">RB653_004023</name>
</gene>
<dbReference type="PANTHER" id="PTHR12411">
    <property type="entry name" value="CYSTEINE PROTEASE FAMILY C1-RELATED"/>
    <property type="match status" value="1"/>
</dbReference>
<keyword evidence="4" id="KW-0458">Lysosome</keyword>
<sequence length="377" mass="42010">MRLLIFLILLIFVNFSFATVRPNGKRFTENQYRTAFTEWTLKFNRHYSSKEFSERYSVFKSNMDYVDIWNSKGDSETVLGLNKFADITNEEYKKTYLGTRVKTHTYNGYDGREVLNVQDLQANPKSMDWRTKNAVTPIKDQGQCGSCWSFSTTGSTEGAHALKTKKLVSLSEQNLVDCSGPEQNFGCDGGLMNNAFEYILSNKGIDTESSYPYTAETGKVCLFNKSDVGATIRGYVNITAGSEISLENGAQHGPVSVAIDASHNSFQLYVSGIYYEPKCSPTELDHGVLVVGYGVQGKDDQDHPVLNRKQTIVIHKNDEDIAESSSSSEGGVKPKANNYWIVKNSWGTDWGLKGYILMSKNRNNNCGISSCASYPLA</sequence>
<dbReference type="GO" id="GO:0006508">
    <property type="term" value="P:proteolysis"/>
    <property type="evidence" value="ECO:0007669"/>
    <property type="project" value="InterPro"/>
</dbReference>
<dbReference type="InterPro" id="IPR013128">
    <property type="entry name" value="Peptidase_C1A"/>
</dbReference>
<evidence type="ECO:0000313" key="8">
    <source>
        <dbReference type="EMBL" id="KAK5582438.1"/>
    </source>
</evidence>
<dbReference type="InterPro" id="IPR025661">
    <property type="entry name" value="Pept_asp_AS"/>
</dbReference>
<dbReference type="CDD" id="cd02248">
    <property type="entry name" value="Peptidase_C1A"/>
    <property type="match status" value="1"/>
</dbReference>
<evidence type="ECO:0000256" key="2">
    <source>
        <dbReference type="ARBA" id="ARBA00008455"/>
    </source>
</evidence>
<comment type="caution">
    <text evidence="8">The sequence shown here is derived from an EMBL/GenBank/DDBJ whole genome shotgun (WGS) entry which is preliminary data.</text>
</comment>
<evidence type="ECO:0000256" key="5">
    <source>
        <dbReference type="SAM" id="SignalP"/>
    </source>
</evidence>
<dbReference type="PROSITE" id="PS00139">
    <property type="entry name" value="THIOL_PROTEASE_CYS"/>
    <property type="match status" value="1"/>
</dbReference>
<dbReference type="AlphaFoldDB" id="A0AAN7UIK6"/>
<feature type="domain" description="Cathepsin propeptide inhibitor" evidence="7">
    <location>
        <begin position="36"/>
        <end position="92"/>
    </location>
</feature>
<feature type="chain" id="PRO_5042974644" evidence="5">
    <location>
        <begin position="19"/>
        <end position="377"/>
    </location>
</feature>
<protein>
    <submittedName>
        <fullName evidence="8">Uncharacterized protein</fullName>
    </submittedName>
</protein>
<dbReference type="GO" id="GO:0008234">
    <property type="term" value="F:cysteine-type peptidase activity"/>
    <property type="evidence" value="ECO:0007669"/>
    <property type="project" value="InterPro"/>
</dbReference>
<dbReference type="Gene3D" id="3.90.70.10">
    <property type="entry name" value="Cysteine proteinases"/>
    <property type="match status" value="1"/>
</dbReference>
<name>A0AAN7UIK6_9MYCE</name>
<dbReference type="GO" id="GO:0005764">
    <property type="term" value="C:lysosome"/>
    <property type="evidence" value="ECO:0007669"/>
    <property type="project" value="UniProtKB-SubCell"/>
</dbReference>
<accession>A0AAN7UIK6</accession>
<proteinExistence type="inferred from homology"/>
<dbReference type="SUPFAM" id="SSF54001">
    <property type="entry name" value="Cysteine proteinases"/>
    <property type="match status" value="1"/>
</dbReference>
<dbReference type="Pfam" id="PF00112">
    <property type="entry name" value="Peptidase_C1"/>
    <property type="match status" value="1"/>
</dbReference>
<dbReference type="InterPro" id="IPR000668">
    <property type="entry name" value="Peptidase_C1A_C"/>
</dbReference>
<dbReference type="SMART" id="SM00645">
    <property type="entry name" value="Pept_C1"/>
    <property type="match status" value="1"/>
</dbReference>
<dbReference type="Pfam" id="PF08246">
    <property type="entry name" value="Inhibitor_I29"/>
    <property type="match status" value="1"/>
</dbReference>
<dbReference type="EMBL" id="JAVFKY010000001">
    <property type="protein sequence ID" value="KAK5582438.1"/>
    <property type="molecule type" value="Genomic_DNA"/>
</dbReference>
<evidence type="ECO:0000313" key="9">
    <source>
        <dbReference type="Proteomes" id="UP001344447"/>
    </source>
</evidence>
<evidence type="ECO:0000259" key="6">
    <source>
        <dbReference type="SMART" id="SM00645"/>
    </source>
</evidence>
<dbReference type="PROSITE" id="PS00640">
    <property type="entry name" value="THIOL_PROTEASE_ASN"/>
    <property type="match status" value="1"/>
</dbReference>
<keyword evidence="9" id="KW-1185">Reference proteome</keyword>
<evidence type="ECO:0000256" key="4">
    <source>
        <dbReference type="ARBA" id="ARBA00023228"/>
    </source>
</evidence>
<feature type="signal peptide" evidence="5">
    <location>
        <begin position="1"/>
        <end position="18"/>
    </location>
</feature>
<evidence type="ECO:0000256" key="3">
    <source>
        <dbReference type="ARBA" id="ARBA00023157"/>
    </source>
</evidence>
<dbReference type="SMART" id="SM00848">
    <property type="entry name" value="Inhibitor_I29"/>
    <property type="match status" value="1"/>
</dbReference>
<dbReference type="InterPro" id="IPR038765">
    <property type="entry name" value="Papain-like_cys_pep_sf"/>
</dbReference>
<dbReference type="InterPro" id="IPR013201">
    <property type="entry name" value="Prot_inhib_I29"/>
</dbReference>
<dbReference type="InterPro" id="IPR039417">
    <property type="entry name" value="Peptidase_C1A_papain-like"/>
</dbReference>
<reference evidence="8 9" key="1">
    <citation type="submission" date="2023-11" db="EMBL/GenBank/DDBJ databases">
        <title>Dfirmibasis_genome.</title>
        <authorList>
            <person name="Edelbroek B."/>
            <person name="Kjellin J."/>
            <person name="Jerlstrom-Hultqvist J."/>
            <person name="Soderbom F."/>
        </authorList>
    </citation>
    <scope>NUCLEOTIDE SEQUENCE [LARGE SCALE GENOMIC DNA]</scope>
    <source>
        <strain evidence="8 9">TNS-C-14</strain>
    </source>
</reference>